<name>A0ABR2K0Q3_9EUKA</name>
<reference evidence="2 3" key="1">
    <citation type="submission" date="2024-04" db="EMBL/GenBank/DDBJ databases">
        <title>Tritrichomonas musculus Genome.</title>
        <authorList>
            <person name="Alves-Ferreira E."/>
            <person name="Grigg M."/>
            <person name="Lorenzi H."/>
            <person name="Galac M."/>
        </authorList>
    </citation>
    <scope>NUCLEOTIDE SEQUENCE [LARGE SCALE GENOMIC DNA]</scope>
    <source>
        <strain evidence="2 3">EAF2021</strain>
    </source>
</reference>
<dbReference type="Pfam" id="PF08238">
    <property type="entry name" value="Sel1"/>
    <property type="match status" value="7"/>
</dbReference>
<dbReference type="SUPFAM" id="SSF81901">
    <property type="entry name" value="HCP-like"/>
    <property type="match status" value="2"/>
</dbReference>
<dbReference type="SUPFAM" id="SSF56112">
    <property type="entry name" value="Protein kinase-like (PK-like)"/>
    <property type="match status" value="1"/>
</dbReference>
<dbReference type="InterPro" id="IPR006597">
    <property type="entry name" value="Sel1-like"/>
</dbReference>
<gene>
    <name evidence="2" type="ORF">M9Y10_043798</name>
</gene>
<proteinExistence type="inferred from homology"/>
<comment type="similarity">
    <text evidence="1">Belongs to the sel-1 family.</text>
</comment>
<dbReference type="InterPro" id="IPR050767">
    <property type="entry name" value="Sel1_AlgK"/>
</dbReference>
<dbReference type="PANTHER" id="PTHR11102:SF160">
    <property type="entry name" value="ERAD-ASSOCIATED E3 UBIQUITIN-PROTEIN LIGASE COMPONENT HRD3"/>
    <property type="match status" value="1"/>
</dbReference>
<evidence type="ECO:0000256" key="1">
    <source>
        <dbReference type="ARBA" id="ARBA00038101"/>
    </source>
</evidence>
<dbReference type="Proteomes" id="UP001470230">
    <property type="component" value="Unassembled WGS sequence"/>
</dbReference>
<keyword evidence="3" id="KW-1185">Reference proteome</keyword>
<dbReference type="EMBL" id="JAPFFF010000008">
    <property type="protein sequence ID" value="KAK8884680.1"/>
    <property type="molecule type" value="Genomic_DNA"/>
</dbReference>
<organism evidence="2 3">
    <name type="scientific">Tritrichomonas musculus</name>
    <dbReference type="NCBI Taxonomy" id="1915356"/>
    <lineage>
        <taxon>Eukaryota</taxon>
        <taxon>Metamonada</taxon>
        <taxon>Parabasalia</taxon>
        <taxon>Tritrichomonadida</taxon>
        <taxon>Tritrichomonadidae</taxon>
        <taxon>Tritrichomonas</taxon>
    </lineage>
</organism>
<dbReference type="InterPro" id="IPR011990">
    <property type="entry name" value="TPR-like_helical_dom_sf"/>
</dbReference>
<dbReference type="PANTHER" id="PTHR11102">
    <property type="entry name" value="SEL-1-LIKE PROTEIN"/>
    <property type="match status" value="1"/>
</dbReference>
<accession>A0ABR2K0Q3</accession>
<evidence type="ECO:0008006" key="4">
    <source>
        <dbReference type="Google" id="ProtNLM"/>
    </source>
</evidence>
<dbReference type="Gene3D" id="1.25.40.10">
    <property type="entry name" value="Tetratricopeptide repeat domain"/>
    <property type="match status" value="2"/>
</dbReference>
<dbReference type="InterPro" id="IPR011009">
    <property type="entry name" value="Kinase-like_dom_sf"/>
</dbReference>
<protein>
    <recommendedName>
        <fullName evidence="4">Protein kinase domain-containing protein</fullName>
    </recommendedName>
</protein>
<evidence type="ECO:0000313" key="2">
    <source>
        <dbReference type="EMBL" id="KAK8884680.1"/>
    </source>
</evidence>
<comment type="caution">
    <text evidence="2">The sequence shown here is derived from an EMBL/GenBank/DDBJ whole genome shotgun (WGS) entry which is preliminary data.</text>
</comment>
<evidence type="ECO:0000313" key="3">
    <source>
        <dbReference type="Proteomes" id="UP001470230"/>
    </source>
</evidence>
<dbReference type="SMART" id="SM00671">
    <property type="entry name" value="SEL1"/>
    <property type="match status" value="6"/>
</dbReference>
<sequence length="630" mass="72104">MINIKKFSIKTTIYESESFSLYQIVDETNDNKTYISKVIKRQITDQDRLIKEIEFFLSLNHPSFLTFFGFSPTDFENNPYLTIICEDLSYIPYKKLSESDEYTDEMKSRLFLVCISLFNYFKIRHSLLLTFSMNEFFFNPHQNFFPHVIFLSFEFCPTSKIENCEKKFEDILKQELKLNEVKEIKDDAFKKSIYLFLNEEDQRDIQSAIDGNIEKCLQIGKNFLNGENNFPKNEDEAIQFLKWVADAGNTEAQVLLMSLLSDDPSMQKEAFKYCMLASKSGDFGAISNLGVFLLEGKQIKQNLESAADCFKVAAEHGVIQAIMNYAYCLSAGVGVEKDDQKALKFWKNAADRGVVQAMLNYAEKTDDREETVKYYVKAGELGCSEAFDRLGDVTKNVEYYKKAADLGNVKSATKYAYYKAKNDEKEEALKYFEIAAKNNDSTAIYNYQILLFELNKVNQISLEKVVEYYRKSIEKGDIQSMLNLAELFEEGNEFVKKDVNEAFKLFQLASDSGNSEGSLNCGRILEEYKSDFIGAISFYKLAMERENADAFVCLARCLDKIGGDSGVIVDLLEKAVEYEDAEGMFMLGMLRAEGKHVDKNIDEAKRLLALADENGYETDSPSIQEIIENL</sequence>